<gene>
    <name evidence="1" type="ORF">EI42_04217</name>
</gene>
<keyword evidence="2" id="KW-1185">Reference proteome</keyword>
<dbReference type="SUPFAM" id="SSF161187">
    <property type="entry name" value="YfgJ-like"/>
    <property type="match status" value="1"/>
</dbReference>
<organism evidence="1 2">
    <name type="scientific">Thermosporothrix hazakensis</name>
    <dbReference type="NCBI Taxonomy" id="644383"/>
    <lineage>
        <taxon>Bacteria</taxon>
        <taxon>Bacillati</taxon>
        <taxon>Chloroflexota</taxon>
        <taxon>Ktedonobacteria</taxon>
        <taxon>Ktedonobacterales</taxon>
        <taxon>Thermosporotrichaceae</taxon>
        <taxon>Thermosporothrix</taxon>
    </lineage>
</organism>
<proteinExistence type="predicted"/>
<dbReference type="Gene3D" id="2.20.28.160">
    <property type="match status" value="1"/>
</dbReference>
<protein>
    <submittedName>
        <fullName evidence="1">Alpha-aminoadipate carrier protein LysW</fullName>
    </submittedName>
</protein>
<accession>A0A326U3M7</accession>
<reference evidence="1 2" key="1">
    <citation type="submission" date="2018-06" db="EMBL/GenBank/DDBJ databases">
        <title>Genomic Encyclopedia of Archaeal and Bacterial Type Strains, Phase II (KMG-II): from individual species to whole genera.</title>
        <authorList>
            <person name="Goeker M."/>
        </authorList>
    </citation>
    <scope>NUCLEOTIDE SEQUENCE [LARGE SCALE GENOMIC DNA]</scope>
    <source>
        <strain evidence="1 2">ATCC BAA-1881</strain>
    </source>
</reference>
<name>A0A326U3M7_THEHA</name>
<dbReference type="AlphaFoldDB" id="A0A326U3M7"/>
<dbReference type="NCBIfam" id="TIGR01206">
    <property type="entry name" value="lysW"/>
    <property type="match status" value="1"/>
</dbReference>
<dbReference type="CDD" id="cd13946">
    <property type="entry name" value="LysW"/>
    <property type="match status" value="1"/>
</dbReference>
<sequence length="54" mass="5882">MAQCPECAADITLESNAMVGEIIYCPDCNAELEILNVEQPEVGLAPQVEEDWGE</sequence>
<dbReference type="Pfam" id="PF21344">
    <property type="entry name" value="Zn_ribbon_LysW"/>
    <property type="match status" value="1"/>
</dbReference>
<evidence type="ECO:0000313" key="2">
    <source>
        <dbReference type="Proteomes" id="UP000248806"/>
    </source>
</evidence>
<dbReference type="PANTHER" id="PTHR40393:SF1">
    <property type="entry name" value="LYSINE BIOSYNTHESIS PROTEIN-RELATED"/>
    <property type="match status" value="1"/>
</dbReference>
<dbReference type="Proteomes" id="UP000248806">
    <property type="component" value="Unassembled WGS sequence"/>
</dbReference>
<dbReference type="EMBL" id="QKUF01000018">
    <property type="protein sequence ID" value="PZW25373.1"/>
    <property type="molecule type" value="Genomic_DNA"/>
</dbReference>
<comment type="caution">
    <text evidence="1">The sequence shown here is derived from an EMBL/GenBank/DDBJ whole genome shotgun (WGS) entry which is preliminary data.</text>
</comment>
<dbReference type="InterPro" id="IPR005906">
    <property type="entry name" value="LysW"/>
</dbReference>
<dbReference type="PANTHER" id="PTHR40393">
    <property type="entry name" value="LYSINE BIOSYNTHESIS PROTEIN-RELATED-RELATED"/>
    <property type="match status" value="1"/>
</dbReference>
<evidence type="ECO:0000313" key="1">
    <source>
        <dbReference type="EMBL" id="PZW25373.1"/>
    </source>
</evidence>